<name>A0A914D7D6_9BILA</name>
<evidence type="ECO:0000313" key="1">
    <source>
        <dbReference type="Proteomes" id="UP000887540"/>
    </source>
</evidence>
<organism evidence="1 2">
    <name type="scientific">Acrobeloides nanus</name>
    <dbReference type="NCBI Taxonomy" id="290746"/>
    <lineage>
        <taxon>Eukaryota</taxon>
        <taxon>Metazoa</taxon>
        <taxon>Ecdysozoa</taxon>
        <taxon>Nematoda</taxon>
        <taxon>Chromadorea</taxon>
        <taxon>Rhabditida</taxon>
        <taxon>Tylenchina</taxon>
        <taxon>Cephalobomorpha</taxon>
        <taxon>Cephaloboidea</taxon>
        <taxon>Cephalobidae</taxon>
        <taxon>Acrobeloides</taxon>
    </lineage>
</organism>
<dbReference type="AlphaFoldDB" id="A0A914D7D6"/>
<dbReference type="WBParaSite" id="ACRNAN_scaffold2023.g18806.t1">
    <property type="protein sequence ID" value="ACRNAN_scaffold2023.g18806.t1"/>
    <property type="gene ID" value="ACRNAN_scaffold2023.g18806"/>
</dbReference>
<protein>
    <submittedName>
        <fullName evidence="2">Uncharacterized protein</fullName>
    </submittedName>
</protein>
<accession>A0A914D7D6</accession>
<dbReference type="Proteomes" id="UP000887540">
    <property type="component" value="Unplaced"/>
</dbReference>
<keyword evidence="1" id="KW-1185">Reference proteome</keyword>
<evidence type="ECO:0000313" key="2">
    <source>
        <dbReference type="WBParaSite" id="ACRNAN_scaffold2023.g18806.t1"/>
    </source>
</evidence>
<sequence length="155" mass="17609">MSSSDPSSSAREATIAVLRDTGSKVILSIKVPGLQRRHSIIKAILNYFRKASDPFRLSSNAIFKNYSLTENGLDFSVDVYESKQARKQRSEIKQEYFLKIAQFPSKINSDSAEFELVEGESGDCYFLLTCIKLDNLRENWKDYLATHGTLDKSRL</sequence>
<reference evidence="2" key="1">
    <citation type="submission" date="2022-11" db="UniProtKB">
        <authorList>
            <consortium name="WormBaseParasite"/>
        </authorList>
    </citation>
    <scope>IDENTIFICATION</scope>
</reference>
<proteinExistence type="predicted"/>